<reference evidence="1" key="1">
    <citation type="submission" date="2018-07" db="EMBL/GenBank/DDBJ databases">
        <authorList>
            <person name="Quirk P.G."/>
            <person name="Krulwich T.A."/>
        </authorList>
    </citation>
    <scope>NUCLEOTIDE SEQUENCE</scope>
</reference>
<dbReference type="AlphaFoldDB" id="A0A380TF40"/>
<gene>
    <name evidence="1" type="ORF">DF3PB_270014</name>
</gene>
<name>A0A380TF40_9ZZZZ</name>
<organism evidence="1">
    <name type="scientific">metagenome</name>
    <dbReference type="NCBI Taxonomy" id="256318"/>
    <lineage>
        <taxon>unclassified sequences</taxon>
        <taxon>metagenomes</taxon>
    </lineage>
</organism>
<accession>A0A380TF40</accession>
<protein>
    <submittedName>
        <fullName evidence="1">Uncharacterized protein</fullName>
    </submittedName>
</protein>
<evidence type="ECO:0000313" key="1">
    <source>
        <dbReference type="EMBL" id="SUS06341.1"/>
    </source>
</evidence>
<sequence length="26" mass="3146">MRFIIAWLGDLDSNQGRSVQSREFYR</sequence>
<proteinExistence type="predicted"/>
<dbReference type="EMBL" id="UIDG01000190">
    <property type="protein sequence ID" value="SUS06341.1"/>
    <property type="molecule type" value="Genomic_DNA"/>
</dbReference>